<comment type="caution">
    <text evidence="5">The sequence shown here is derived from an EMBL/GenBank/DDBJ whole genome shotgun (WGS) entry which is preliminary data.</text>
</comment>
<name>A0A8H4J3U8_9PEZI</name>
<keyword evidence="1 5" id="KW-0489">Methyltransferase</keyword>
<accession>A0A8H4J3U8</accession>
<dbReference type="InterPro" id="IPR029063">
    <property type="entry name" value="SAM-dependent_MTases_sf"/>
</dbReference>
<dbReference type="GO" id="GO:0008171">
    <property type="term" value="F:O-methyltransferase activity"/>
    <property type="evidence" value="ECO:0007669"/>
    <property type="project" value="InterPro"/>
</dbReference>
<evidence type="ECO:0000256" key="3">
    <source>
        <dbReference type="ARBA" id="ARBA00022691"/>
    </source>
</evidence>
<proteinExistence type="inferred from homology"/>
<dbReference type="SUPFAM" id="SSF53335">
    <property type="entry name" value="S-adenosyl-L-methionine-dependent methyltransferases"/>
    <property type="match status" value="1"/>
</dbReference>
<dbReference type="PANTHER" id="PTHR43167:SF1">
    <property type="entry name" value="PUTATIVE (AFU_ORTHOLOGUE AFUA_6G01830)-RELATED"/>
    <property type="match status" value="1"/>
</dbReference>
<reference evidence="5" key="1">
    <citation type="submission" date="2020-04" db="EMBL/GenBank/DDBJ databases">
        <title>Genome Assembly and Annotation of Botryosphaeria dothidea sdau 11-99, a Latent Pathogen of Apple Fruit Ring Rot in China.</title>
        <authorList>
            <person name="Yu C."/>
            <person name="Diao Y."/>
            <person name="Lu Q."/>
            <person name="Zhao J."/>
            <person name="Cui S."/>
            <person name="Peng C."/>
            <person name="He B."/>
            <person name="Liu H."/>
        </authorList>
    </citation>
    <scope>NUCLEOTIDE SEQUENCE [LARGE SCALE GENOMIC DNA]</scope>
    <source>
        <strain evidence="5">Sdau11-99</strain>
    </source>
</reference>
<keyword evidence="2" id="KW-0808">Transferase</keyword>
<dbReference type="InterPro" id="IPR002935">
    <property type="entry name" value="SAM_O-MeTrfase"/>
</dbReference>
<dbReference type="AlphaFoldDB" id="A0A8H4J3U8"/>
<evidence type="ECO:0000313" key="6">
    <source>
        <dbReference type="Proteomes" id="UP000572817"/>
    </source>
</evidence>
<dbReference type="GO" id="GO:0032259">
    <property type="term" value="P:methylation"/>
    <property type="evidence" value="ECO:0007669"/>
    <property type="project" value="UniProtKB-KW"/>
</dbReference>
<protein>
    <submittedName>
        <fullName evidence="5">S-adenosyl-L-methionine-dependent methyltransferase</fullName>
    </submittedName>
</protein>
<keyword evidence="6" id="KW-1185">Reference proteome</keyword>
<gene>
    <name evidence="5" type="ORF">GTA08_BOTSDO11886</name>
</gene>
<dbReference type="OrthoDB" id="4863010at2759"/>
<dbReference type="PANTHER" id="PTHR43167">
    <property type="entry name" value="PUTATIVE (AFU_ORTHOLOGUE AFUA_6G01830)-RELATED"/>
    <property type="match status" value="1"/>
</dbReference>
<comment type="similarity">
    <text evidence="4">Belongs to the class I-like SAM-binding methyltransferase superfamily. Cation-dependent O-methyltransferase family.</text>
</comment>
<dbReference type="Proteomes" id="UP000572817">
    <property type="component" value="Unassembled WGS sequence"/>
</dbReference>
<keyword evidence="3" id="KW-0949">S-adenosyl-L-methionine</keyword>
<dbReference type="EMBL" id="WWBZ02000002">
    <property type="protein sequence ID" value="KAF4312696.1"/>
    <property type="molecule type" value="Genomic_DNA"/>
</dbReference>
<evidence type="ECO:0000313" key="5">
    <source>
        <dbReference type="EMBL" id="KAF4312696.1"/>
    </source>
</evidence>
<dbReference type="PROSITE" id="PS51682">
    <property type="entry name" value="SAM_OMT_I"/>
    <property type="match status" value="1"/>
</dbReference>
<organism evidence="5 6">
    <name type="scientific">Botryosphaeria dothidea</name>
    <dbReference type="NCBI Taxonomy" id="55169"/>
    <lineage>
        <taxon>Eukaryota</taxon>
        <taxon>Fungi</taxon>
        <taxon>Dikarya</taxon>
        <taxon>Ascomycota</taxon>
        <taxon>Pezizomycotina</taxon>
        <taxon>Dothideomycetes</taxon>
        <taxon>Dothideomycetes incertae sedis</taxon>
        <taxon>Botryosphaeriales</taxon>
        <taxon>Botryosphaeriaceae</taxon>
        <taxon>Botryosphaeria</taxon>
    </lineage>
</organism>
<evidence type="ECO:0000256" key="1">
    <source>
        <dbReference type="ARBA" id="ARBA00022603"/>
    </source>
</evidence>
<dbReference type="Pfam" id="PF13578">
    <property type="entry name" value="Methyltransf_24"/>
    <property type="match status" value="1"/>
</dbReference>
<evidence type="ECO:0000256" key="4">
    <source>
        <dbReference type="ARBA" id="ARBA00023453"/>
    </source>
</evidence>
<dbReference type="Gene3D" id="3.40.50.150">
    <property type="entry name" value="Vaccinia Virus protein VP39"/>
    <property type="match status" value="1"/>
</dbReference>
<sequence>MTSPIAAPPHIHALLARLHQTSLDQEAALKKDKASKRFVSTDADDGPAAFDALMRDKLIALDADKCHFAYQLVRAKGATTVVEAGTSFGVSTIYLALGVGRNARDLGEVGRVVATEKEGEKAAVARGYWRECGEEVEAYVDLREGDLLEMLREGVEDVDLLLLDIWTPLALPTLKLVQPKMRPGAVVLTDNTVTAAEGYKELLDYLRAPGSGFTNVTLPYEGGLEMSVYYPPQ</sequence>
<evidence type="ECO:0000256" key="2">
    <source>
        <dbReference type="ARBA" id="ARBA00022679"/>
    </source>
</evidence>